<gene>
    <name evidence="1" type="ORF">CC86DRAFT_430596</name>
</gene>
<protein>
    <submittedName>
        <fullName evidence="1">Uncharacterized protein</fullName>
    </submittedName>
</protein>
<accession>A0A6A7ACD8</accession>
<dbReference type="AlphaFoldDB" id="A0A6A7ACD8"/>
<dbReference type="Proteomes" id="UP000799424">
    <property type="component" value="Unassembled WGS sequence"/>
</dbReference>
<sequence>MTVLRLTQNMRVLDREDNARFAEWTRTLATAATNRAVPIPSWVKVFYNKKDFLRYVYPLDVVAAAKTNYNVLSSRAVLAVQNDNVSAINSSLLKAFPRDTTELLLYNSAEIEDSAAQDLPPLEVLQSFEPLSLPLSKLNLKVRAPVMLLRNLYPS</sequence>
<dbReference type="OrthoDB" id="3691720at2759"/>
<evidence type="ECO:0000313" key="1">
    <source>
        <dbReference type="EMBL" id="KAF2830980.1"/>
    </source>
</evidence>
<keyword evidence="2" id="KW-1185">Reference proteome</keyword>
<proteinExistence type="predicted"/>
<evidence type="ECO:0000313" key="2">
    <source>
        <dbReference type="Proteomes" id="UP000799424"/>
    </source>
</evidence>
<dbReference type="EMBL" id="MU006218">
    <property type="protein sequence ID" value="KAF2830980.1"/>
    <property type="molecule type" value="Genomic_DNA"/>
</dbReference>
<organism evidence="1 2">
    <name type="scientific">Ophiobolus disseminans</name>
    <dbReference type="NCBI Taxonomy" id="1469910"/>
    <lineage>
        <taxon>Eukaryota</taxon>
        <taxon>Fungi</taxon>
        <taxon>Dikarya</taxon>
        <taxon>Ascomycota</taxon>
        <taxon>Pezizomycotina</taxon>
        <taxon>Dothideomycetes</taxon>
        <taxon>Pleosporomycetidae</taxon>
        <taxon>Pleosporales</taxon>
        <taxon>Pleosporineae</taxon>
        <taxon>Phaeosphaeriaceae</taxon>
        <taxon>Ophiobolus</taxon>
    </lineage>
</organism>
<dbReference type="PANTHER" id="PTHR10492">
    <property type="match status" value="1"/>
</dbReference>
<reference evidence="1" key="1">
    <citation type="journal article" date="2020" name="Stud. Mycol.">
        <title>101 Dothideomycetes genomes: a test case for predicting lifestyles and emergence of pathogens.</title>
        <authorList>
            <person name="Haridas S."/>
            <person name="Albert R."/>
            <person name="Binder M."/>
            <person name="Bloem J."/>
            <person name="Labutti K."/>
            <person name="Salamov A."/>
            <person name="Andreopoulos B."/>
            <person name="Baker S."/>
            <person name="Barry K."/>
            <person name="Bills G."/>
            <person name="Bluhm B."/>
            <person name="Cannon C."/>
            <person name="Castanera R."/>
            <person name="Culley D."/>
            <person name="Daum C."/>
            <person name="Ezra D."/>
            <person name="Gonzalez J."/>
            <person name="Henrissat B."/>
            <person name="Kuo A."/>
            <person name="Liang C."/>
            <person name="Lipzen A."/>
            <person name="Lutzoni F."/>
            <person name="Magnuson J."/>
            <person name="Mondo S."/>
            <person name="Nolan M."/>
            <person name="Ohm R."/>
            <person name="Pangilinan J."/>
            <person name="Park H.-J."/>
            <person name="Ramirez L."/>
            <person name="Alfaro M."/>
            <person name="Sun H."/>
            <person name="Tritt A."/>
            <person name="Yoshinaga Y."/>
            <person name="Zwiers L.-H."/>
            <person name="Turgeon B."/>
            <person name="Goodwin S."/>
            <person name="Spatafora J."/>
            <person name="Crous P."/>
            <person name="Grigoriev I."/>
        </authorList>
    </citation>
    <scope>NUCLEOTIDE SEQUENCE</scope>
    <source>
        <strain evidence="1">CBS 113818</strain>
    </source>
</reference>
<name>A0A6A7ACD8_9PLEO</name>